<evidence type="ECO:0000256" key="3">
    <source>
        <dbReference type="SAM" id="Phobius"/>
    </source>
</evidence>
<feature type="region of interest" description="Disordered" evidence="2">
    <location>
        <begin position="102"/>
        <end position="127"/>
    </location>
</feature>
<gene>
    <name evidence="4" type="ORF">CKO21_17140</name>
</gene>
<keyword evidence="1 3" id="KW-0472">Membrane</keyword>
<evidence type="ECO:0000256" key="2">
    <source>
        <dbReference type="SAM" id="MobiDB-lite"/>
    </source>
</evidence>
<feature type="transmembrane region" description="Helical" evidence="3">
    <location>
        <begin position="42"/>
        <end position="64"/>
    </location>
</feature>
<dbReference type="EMBL" id="NRRE01000032">
    <property type="protein sequence ID" value="MBK1698970.1"/>
    <property type="molecule type" value="Genomic_DNA"/>
</dbReference>
<dbReference type="Pfam" id="PF09527">
    <property type="entry name" value="ATPase_gene1"/>
    <property type="match status" value="1"/>
</dbReference>
<dbReference type="Proteomes" id="UP000778970">
    <property type="component" value="Unassembled WGS sequence"/>
</dbReference>
<dbReference type="InterPro" id="IPR032820">
    <property type="entry name" value="ATPase_put"/>
</dbReference>
<dbReference type="InterPro" id="IPR016989">
    <property type="entry name" value="Atp1_alphaprobac"/>
</dbReference>
<dbReference type="RefSeq" id="WP_051431784.1">
    <property type="nucleotide sequence ID" value="NZ_NRRE01000032.1"/>
</dbReference>
<organism evidence="4 5">
    <name type="scientific">Rhodovibrio salinarum</name>
    <dbReference type="NCBI Taxonomy" id="1087"/>
    <lineage>
        <taxon>Bacteria</taxon>
        <taxon>Pseudomonadati</taxon>
        <taxon>Pseudomonadota</taxon>
        <taxon>Alphaproteobacteria</taxon>
        <taxon>Rhodospirillales</taxon>
        <taxon>Rhodovibrionaceae</taxon>
        <taxon>Rhodovibrio</taxon>
    </lineage>
</organism>
<keyword evidence="1" id="KW-0406">Ion transport</keyword>
<comment type="function">
    <text evidence="1">A possible function for this protein is to guide the assembly of the membrane sector of the ATPase enzyme complex.</text>
</comment>
<dbReference type="GO" id="GO:0045259">
    <property type="term" value="C:proton-transporting ATP synthase complex"/>
    <property type="evidence" value="ECO:0007669"/>
    <property type="project" value="UniProtKB-UniRule"/>
</dbReference>
<sequence>MPDPDEPSPLKGLGERIAARRAEHARQQGQKSSLASTSGLGLGLRIATELVSALAVGVGIGLILDTWLNTAPWLLITFFILGAGAGMTNLIRTAKEADAAQARERAEAAAQSQSARRETDTRADRDG</sequence>
<keyword evidence="3" id="KW-0812">Transmembrane</keyword>
<keyword evidence="5" id="KW-1185">Reference proteome</keyword>
<evidence type="ECO:0000256" key="1">
    <source>
        <dbReference type="PIRNR" id="PIRNR032126"/>
    </source>
</evidence>
<evidence type="ECO:0000313" key="4">
    <source>
        <dbReference type="EMBL" id="MBK1698970.1"/>
    </source>
</evidence>
<dbReference type="AlphaFoldDB" id="A0A934QM82"/>
<keyword evidence="3" id="KW-1133">Transmembrane helix</keyword>
<keyword evidence="1" id="KW-0375">Hydrogen ion transport</keyword>
<protein>
    <recommendedName>
        <fullName evidence="1">ATP synthase protein I</fullName>
    </recommendedName>
</protein>
<reference evidence="4" key="2">
    <citation type="journal article" date="2020" name="Microorganisms">
        <title>Osmotic Adaptation and Compatible Solute Biosynthesis of Phototrophic Bacteria as Revealed from Genome Analyses.</title>
        <authorList>
            <person name="Imhoff J.F."/>
            <person name="Rahn T."/>
            <person name="Kunzel S."/>
            <person name="Keller A."/>
            <person name="Neulinger S.C."/>
        </authorList>
    </citation>
    <scope>NUCLEOTIDE SEQUENCE</scope>
    <source>
        <strain evidence="4">DSM 9154</strain>
    </source>
</reference>
<accession>A0A934QM82</accession>
<comment type="similarity">
    <text evidence="1">Belongs to the bacterial AtpI family.</text>
</comment>
<reference evidence="4" key="1">
    <citation type="submission" date="2017-08" db="EMBL/GenBank/DDBJ databases">
        <authorList>
            <person name="Imhoff J.F."/>
            <person name="Rahn T."/>
            <person name="Kuenzel S."/>
            <person name="Neulinger S.C."/>
        </authorList>
    </citation>
    <scope>NUCLEOTIDE SEQUENCE</scope>
    <source>
        <strain evidence="4">DSM 9154</strain>
    </source>
</reference>
<proteinExistence type="inferred from homology"/>
<keyword evidence="1" id="KW-0813">Transport</keyword>
<feature type="compositionally biased region" description="Basic and acidic residues" evidence="2">
    <location>
        <begin position="115"/>
        <end position="127"/>
    </location>
</feature>
<dbReference type="PIRSF" id="PIRSF032126">
    <property type="entry name" value="F0F1_ATP_synthase_subunit_I"/>
    <property type="match status" value="1"/>
</dbReference>
<comment type="caution">
    <text evidence="4">The sequence shown here is derived from an EMBL/GenBank/DDBJ whole genome shotgun (WGS) entry which is preliminary data.</text>
</comment>
<name>A0A934QM82_9PROT</name>
<dbReference type="GO" id="GO:1902600">
    <property type="term" value="P:proton transmembrane transport"/>
    <property type="evidence" value="ECO:0007669"/>
    <property type="project" value="UniProtKB-KW"/>
</dbReference>
<evidence type="ECO:0000313" key="5">
    <source>
        <dbReference type="Proteomes" id="UP000778970"/>
    </source>
</evidence>
<feature type="transmembrane region" description="Helical" evidence="3">
    <location>
        <begin position="70"/>
        <end position="91"/>
    </location>
</feature>